<gene>
    <name evidence="3" type="ORF">OHK93_000002</name>
</gene>
<name>A0AA43QHM7_9LECA</name>
<dbReference type="InterPro" id="IPR008927">
    <property type="entry name" value="6-PGluconate_DH-like_C_sf"/>
</dbReference>
<dbReference type="EMBL" id="JAPUFD010000001">
    <property type="protein sequence ID" value="MDI1484868.1"/>
    <property type="molecule type" value="Genomic_DNA"/>
</dbReference>
<dbReference type="InterPro" id="IPR036291">
    <property type="entry name" value="NAD(P)-bd_dom_sf"/>
</dbReference>
<organism evidence="3 4">
    <name type="scientific">Ramalina farinacea</name>
    <dbReference type="NCBI Taxonomy" id="258253"/>
    <lineage>
        <taxon>Eukaryota</taxon>
        <taxon>Fungi</taxon>
        <taxon>Dikarya</taxon>
        <taxon>Ascomycota</taxon>
        <taxon>Pezizomycotina</taxon>
        <taxon>Lecanoromycetes</taxon>
        <taxon>OSLEUM clade</taxon>
        <taxon>Lecanoromycetidae</taxon>
        <taxon>Lecanorales</taxon>
        <taxon>Lecanorineae</taxon>
        <taxon>Ramalinaceae</taxon>
        <taxon>Ramalina</taxon>
    </lineage>
</organism>
<comment type="caution">
    <text evidence="3">The sequence shown here is derived from an EMBL/GenBank/DDBJ whole genome shotgun (WGS) entry which is preliminary data.</text>
</comment>
<feature type="domain" description="6-phosphogluconate dehydrogenase NADP-binding" evidence="1">
    <location>
        <begin position="8"/>
        <end position="167"/>
    </location>
</feature>
<dbReference type="Pfam" id="PF03446">
    <property type="entry name" value="NAD_binding_2"/>
    <property type="match status" value="1"/>
</dbReference>
<dbReference type="GO" id="GO:0050661">
    <property type="term" value="F:NADP binding"/>
    <property type="evidence" value="ECO:0007669"/>
    <property type="project" value="InterPro"/>
</dbReference>
<dbReference type="Gene3D" id="1.10.1040.10">
    <property type="entry name" value="N-(1-d-carboxylethyl)-l-norvaline Dehydrogenase, domain 2"/>
    <property type="match status" value="2"/>
</dbReference>
<dbReference type="InterPro" id="IPR029154">
    <property type="entry name" value="HIBADH-like_NADP-bd"/>
</dbReference>
<dbReference type="InterPro" id="IPR006115">
    <property type="entry name" value="6PGDH_NADP-bd"/>
</dbReference>
<dbReference type="PANTHER" id="PTHR43060:SF17">
    <property type="entry name" value="L-THREONATE DEHYDROGENASE"/>
    <property type="match status" value="1"/>
</dbReference>
<feature type="domain" description="3-hydroxyisobutyrate dehydrogenase-like NAD-binding" evidence="2">
    <location>
        <begin position="174"/>
        <end position="294"/>
    </location>
</feature>
<reference evidence="3" key="1">
    <citation type="journal article" date="2023" name="Genome Biol. Evol.">
        <title>First Whole Genome Sequence and Flow Cytometry Genome Size Data for the Lichen-Forming Fungus Ramalina farinacea (Ascomycota).</title>
        <authorList>
            <person name="Llewellyn T."/>
            <person name="Mian S."/>
            <person name="Hill R."/>
            <person name="Leitch I.J."/>
            <person name="Gaya E."/>
        </authorList>
    </citation>
    <scope>NUCLEOTIDE SEQUENCE</scope>
    <source>
        <strain evidence="3">LIQ254RAFAR</strain>
    </source>
</reference>
<dbReference type="InterPro" id="IPR013328">
    <property type="entry name" value="6PGD_dom2"/>
</dbReference>
<proteinExistence type="predicted"/>
<evidence type="ECO:0000313" key="3">
    <source>
        <dbReference type="EMBL" id="MDI1484868.1"/>
    </source>
</evidence>
<evidence type="ECO:0000259" key="2">
    <source>
        <dbReference type="Pfam" id="PF14833"/>
    </source>
</evidence>
<evidence type="ECO:0008006" key="5">
    <source>
        <dbReference type="Google" id="ProtNLM"/>
    </source>
</evidence>
<dbReference type="SUPFAM" id="SSF51735">
    <property type="entry name" value="NAD(P)-binding Rossmann-fold domains"/>
    <property type="match status" value="1"/>
</dbReference>
<accession>A0AA43QHM7</accession>
<sequence length="437" mass="47373">MSPAKSPVAFAGLGAMGFGMASHLVKSGFPVIAYDIYPPSIDKLVAVGGRAAVTPRVAVRDVDFLVCMVPKIDDAMDLLFDPASGAVTSMRKNASLLITSTVAPADITMLLSRLEEAERSDIHLLDCPVSGGAGRAANGTLSIFASGHDAHLDTAHPILECMSSKLYRVPGGLGGGSKAKLIHQIFAGVNIAMASEAMGLAAMAGLNTQQAFDKLSEGDGSSWMFCNRVPHMLDPSLPPYSAIAIIKKDVAIITKTIREYSFRLPLLEKSEELYQECSNSGWEREDDCAVVRLYMPGQPELVAEHAKSWQGHDQPRMSINEIESLMTGVHLAVINEAMRFCERLGIDTDLMFDIVSNAAGSSAAFTKYFQRMQKDAWLLRSIPGVIDLRDRLVGSSHCHYHRCTDMLQASARAKASDLGYKMDLSSIARRTFQDQLS</sequence>
<dbReference type="AlphaFoldDB" id="A0AA43QHM7"/>
<dbReference type="SUPFAM" id="SSF48179">
    <property type="entry name" value="6-phosphogluconate dehydrogenase C-terminal domain-like"/>
    <property type="match status" value="2"/>
</dbReference>
<dbReference type="Proteomes" id="UP001161017">
    <property type="component" value="Unassembled WGS sequence"/>
</dbReference>
<keyword evidence="4" id="KW-1185">Reference proteome</keyword>
<dbReference type="Gene3D" id="3.40.50.720">
    <property type="entry name" value="NAD(P)-binding Rossmann-like Domain"/>
    <property type="match status" value="1"/>
</dbReference>
<feature type="domain" description="3-hydroxyisobutyrate dehydrogenase-like NAD-binding" evidence="2">
    <location>
        <begin position="324"/>
        <end position="374"/>
    </location>
</feature>
<dbReference type="PANTHER" id="PTHR43060">
    <property type="entry name" value="3-HYDROXYISOBUTYRATE DEHYDROGENASE-LIKE 1, MITOCHONDRIAL-RELATED"/>
    <property type="match status" value="1"/>
</dbReference>
<protein>
    <recommendedName>
        <fullName evidence="5">3-hydroxyisobutyrate dehydrogenase</fullName>
    </recommendedName>
</protein>
<evidence type="ECO:0000259" key="1">
    <source>
        <dbReference type="Pfam" id="PF03446"/>
    </source>
</evidence>
<dbReference type="GO" id="GO:0051287">
    <property type="term" value="F:NAD binding"/>
    <property type="evidence" value="ECO:0007669"/>
    <property type="project" value="InterPro"/>
</dbReference>
<dbReference type="Pfam" id="PF14833">
    <property type="entry name" value="NAD_binding_11"/>
    <property type="match status" value="2"/>
</dbReference>
<evidence type="ECO:0000313" key="4">
    <source>
        <dbReference type="Proteomes" id="UP001161017"/>
    </source>
</evidence>